<organism evidence="1 2">
    <name type="scientific">Scophthalmus maximus</name>
    <name type="common">Turbot</name>
    <name type="synonym">Psetta maxima</name>
    <dbReference type="NCBI Taxonomy" id="52904"/>
    <lineage>
        <taxon>Eukaryota</taxon>
        <taxon>Metazoa</taxon>
        <taxon>Chordata</taxon>
        <taxon>Craniata</taxon>
        <taxon>Vertebrata</taxon>
        <taxon>Euteleostomi</taxon>
        <taxon>Actinopterygii</taxon>
        <taxon>Neopterygii</taxon>
        <taxon>Teleostei</taxon>
        <taxon>Neoteleostei</taxon>
        <taxon>Acanthomorphata</taxon>
        <taxon>Carangaria</taxon>
        <taxon>Pleuronectiformes</taxon>
        <taxon>Pleuronectoidei</taxon>
        <taxon>Scophthalmidae</taxon>
        <taxon>Scophthalmus</taxon>
    </lineage>
</organism>
<accession>A0A2U9AXD1</accession>
<dbReference type="Proteomes" id="UP000246464">
    <property type="component" value="Chromosome 1"/>
</dbReference>
<protein>
    <submittedName>
        <fullName evidence="1">Uncharacterized protein</fullName>
    </submittedName>
</protein>
<evidence type="ECO:0000313" key="2">
    <source>
        <dbReference type="Proteomes" id="UP000246464"/>
    </source>
</evidence>
<sequence>MAPVVPCRSQHAELQSWPLYHALKRSPKHPPTPAREKPSCGCLSLFLLPLAAGQASVGEKKR</sequence>
<dbReference type="AlphaFoldDB" id="A0A2U9AXD1"/>
<proteinExistence type="predicted"/>
<name>A0A2U9AXD1_SCOMX</name>
<reference evidence="1 2" key="1">
    <citation type="submission" date="2017-12" db="EMBL/GenBank/DDBJ databases">
        <title>Integrating genomic resources of turbot (Scophthalmus maximus) in depth evaluation of genetic and physical mapping variation across individuals.</title>
        <authorList>
            <person name="Martinez P."/>
        </authorList>
    </citation>
    <scope>NUCLEOTIDE SEQUENCE [LARGE SCALE GENOMIC DNA]</scope>
</reference>
<keyword evidence="2" id="KW-1185">Reference proteome</keyword>
<evidence type="ECO:0000313" key="1">
    <source>
        <dbReference type="EMBL" id="AWO96257.1"/>
    </source>
</evidence>
<gene>
    <name evidence="1" type="ORF">SMAX5B_012089</name>
</gene>
<dbReference type="EMBL" id="CP026243">
    <property type="protein sequence ID" value="AWO96257.1"/>
    <property type="molecule type" value="Genomic_DNA"/>
</dbReference>